<feature type="transmembrane region" description="Helical" evidence="1">
    <location>
        <begin position="130"/>
        <end position="152"/>
    </location>
</feature>
<evidence type="ECO:0000313" key="4">
    <source>
        <dbReference type="EMBL" id="QLJ52613.1"/>
    </source>
</evidence>
<proteinExistence type="predicted"/>
<gene>
    <name evidence="2" type="ORF">Sv326_0364</name>
    <name evidence="3" type="ORF">Sv326_0401</name>
    <name evidence="4" type="ORF">Sv326_0438</name>
</gene>
<sequence>MSNIIDVIYGVMLILTIALTMVIVLLVLNQLSAESSVQSTFTSEQLQPITYAQNAIGLFDYMLVFIMVMYCIAAFITAYYVRTHPVFFVVMLVLQLVVIAVSALISNVWTQIASDPVFLPVTNTLTFTPLILHNLPIIVLVMSSAIAMISYSTPGNPYEQYRE</sequence>
<dbReference type="Proteomes" id="UP000510821">
    <property type="component" value="Chromosome"/>
</dbReference>
<feature type="transmembrane region" description="Helical" evidence="1">
    <location>
        <begin position="61"/>
        <end position="81"/>
    </location>
</feature>
<accession>A0A7D5XEM3</accession>
<protein>
    <submittedName>
        <fullName evidence="4">Uncharacterized protein</fullName>
    </submittedName>
</protein>
<evidence type="ECO:0000313" key="2">
    <source>
        <dbReference type="EMBL" id="QLJ52539.1"/>
    </source>
</evidence>
<reference evidence="4" key="1">
    <citation type="journal article" date="2020" name="Appl. Environ. Microbiol.">
        <title>Metabolic Diversity and Evolutionary History of the Archaeal Phylum 'Candidatus Micrarchaeota' Uncovered from a Freshwater Lake Metagenome.</title>
        <authorList>
            <person name="Kadnikov V.V."/>
            <person name="Savvichev A.S."/>
            <person name="Mardanov A.V."/>
            <person name="Beletsky A.V."/>
            <person name="Chupakov A.V."/>
            <person name="Kokryatskaya N.M."/>
            <person name="Pimenov N.V."/>
            <person name="Ravin N.V."/>
        </authorList>
    </citation>
    <scope>NUCLEOTIDE SEQUENCE</scope>
    <source>
        <strain evidence="4">Sv326</strain>
    </source>
</reference>
<evidence type="ECO:0000313" key="5">
    <source>
        <dbReference type="Proteomes" id="UP000510821"/>
    </source>
</evidence>
<dbReference type="KEGG" id="flt:Sv326_0364"/>
<dbReference type="EMBL" id="CP058998">
    <property type="protein sequence ID" value="QLJ52539.1"/>
    <property type="molecule type" value="Genomic_DNA"/>
</dbReference>
<keyword evidence="1" id="KW-0472">Membrane</keyword>
<dbReference type="KEGG" id="flt:Sv326_0401"/>
<name>A0A7D5XEM3_FERL1</name>
<reference evidence="5" key="2">
    <citation type="submission" date="2020-07" db="EMBL/GenBank/DDBJ databases">
        <title>Metabolic diversity and evolutionary history of the archaeal phylum ###Micrarchaeota### uncovered from a freshwater lake metagenome.</title>
        <authorList>
            <person name="Kadnikov V.V."/>
            <person name="Savvichev A.S."/>
            <person name="Mardanov A.V."/>
            <person name="Beletsky A.V."/>
            <person name="Chupakov A.V."/>
            <person name="Kokryatskaya N.M."/>
            <person name="Pimenov N.V."/>
            <person name="Ravin N.V."/>
        </authorList>
    </citation>
    <scope>NUCLEOTIDE SEQUENCE [LARGE SCALE GENOMIC DNA]</scope>
</reference>
<feature type="transmembrane region" description="Helical" evidence="1">
    <location>
        <begin position="7"/>
        <end position="28"/>
    </location>
</feature>
<dbReference type="EMBL" id="CP058998">
    <property type="protein sequence ID" value="QLJ52576.1"/>
    <property type="molecule type" value="Genomic_DNA"/>
</dbReference>
<keyword evidence="1" id="KW-0812">Transmembrane</keyword>
<dbReference type="AlphaFoldDB" id="A0A7D5XEM3"/>
<dbReference type="EMBL" id="CP058998">
    <property type="protein sequence ID" value="QLJ52613.1"/>
    <property type="molecule type" value="Genomic_DNA"/>
</dbReference>
<keyword evidence="1" id="KW-1133">Transmembrane helix</keyword>
<evidence type="ECO:0000256" key="1">
    <source>
        <dbReference type="SAM" id="Phobius"/>
    </source>
</evidence>
<organism evidence="4 5">
    <name type="scientific">Fermentimicrarchaeum limneticum</name>
    <dbReference type="NCBI Taxonomy" id="2795018"/>
    <lineage>
        <taxon>Archaea</taxon>
        <taxon>Candidatus Micrarchaeota</taxon>
        <taxon>Candidatus Fermentimicrarchaeales</taxon>
        <taxon>Candidatus Fermentimicrarchaeaceae</taxon>
        <taxon>Candidatus Fermentimicrarchaeum</taxon>
    </lineage>
</organism>
<feature type="transmembrane region" description="Helical" evidence="1">
    <location>
        <begin position="88"/>
        <end position="110"/>
    </location>
</feature>
<dbReference type="KEGG" id="flt:Sv326_0438"/>
<evidence type="ECO:0000313" key="3">
    <source>
        <dbReference type="EMBL" id="QLJ52576.1"/>
    </source>
</evidence>